<keyword evidence="8" id="KW-0902">Two-component regulatory system</keyword>
<comment type="catalytic activity">
    <reaction evidence="1">
        <text>ATP + protein L-histidine = ADP + protein N-phospho-L-histidine.</text>
        <dbReference type="EC" id="2.7.13.3"/>
    </reaction>
</comment>
<dbReference type="Gene3D" id="1.20.5.1930">
    <property type="match status" value="1"/>
</dbReference>
<feature type="domain" description="Histidine kinase/HSP90-like ATPase" evidence="9">
    <location>
        <begin position="132"/>
        <end position="216"/>
    </location>
</feature>
<evidence type="ECO:0000256" key="1">
    <source>
        <dbReference type="ARBA" id="ARBA00000085"/>
    </source>
</evidence>
<dbReference type="SUPFAM" id="SSF55874">
    <property type="entry name" value="ATPase domain of HSP90 chaperone/DNA topoisomerase II/histidine kinase"/>
    <property type="match status" value="1"/>
</dbReference>
<dbReference type="GO" id="GO:0016301">
    <property type="term" value="F:kinase activity"/>
    <property type="evidence" value="ECO:0007669"/>
    <property type="project" value="UniProtKB-KW"/>
</dbReference>
<comment type="caution">
    <text evidence="11">The sequence shown here is derived from an EMBL/GenBank/DDBJ whole genome shotgun (WGS) entry which is preliminary data.</text>
</comment>
<organism evidence="11 12">
    <name type="scientific">Kibdelosporangium banguiense</name>
    <dbReference type="NCBI Taxonomy" id="1365924"/>
    <lineage>
        <taxon>Bacteria</taxon>
        <taxon>Bacillati</taxon>
        <taxon>Actinomycetota</taxon>
        <taxon>Actinomycetes</taxon>
        <taxon>Pseudonocardiales</taxon>
        <taxon>Pseudonocardiaceae</taxon>
        <taxon>Kibdelosporangium</taxon>
    </lineage>
</organism>
<evidence type="ECO:0000256" key="3">
    <source>
        <dbReference type="ARBA" id="ARBA00022553"/>
    </source>
</evidence>
<dbReference type="CDD" id="cd16917">
    <property type="entry name" value="HATPase_UhpB-NarQ-NarX-like"/>
    <property type="match status" value="1"/>
</dbReference>
<evidence type="ECO:0000256" key="2">
    <source>
        <dbReference type="ARBA" id="ARBA00012438"/>
    </source>
</evidence>
<dbReference type="Pfam" id="PF02518">
    <property type="entry name" value="HATPase_c"/>
    <property type="match status" value="1"/>
</dbReference>
<dbReference type="InterPro" id="IPR003594">
    <property type="entry name" value="HATPase_dom"/>
</dbReference>
<dbReference type="Proteomes" id="UP001519332">
    <property type="component" value="Unassembled WGS sequence"/>
</dbReference>
<name>A0ABS4TQI4_9PSEU</name>
<dbReference type="Pfam" id="PF07730">
    <property type="entry name" value="HisKA_3"/>
    <property type="match status" value="1"/>
</dbReference>
<protein>
    <recommendedName>
        <fullName evidence="2">histidine kinase</fullName>
        <ecNumber evidence="2">2.7.13.3</ecNumber>
    </recommendedName>
</protein>
<evidence type="ECO:0000256" key="6">
    <source>
        <dbReference type="ARBA" id="ARBA00022777"/>
    </source>
</evidence>
<proteinExistence type="predicted"/>
<evidence type="ECO:0000256" key="8">
    <source>
        <dbReference type="ARBA" id="ARBA00023012"/>
    </source>
</evidence>
<evidence type="ECO:0000259" key="9">
    <source>
        <dbReference type="Pfam" id="PF02518"/>
    </source>
</evidence>
<keyword evidence="4" id="KW-0808">Transferase</keyword>
<keyword evidence="6 11" id="KW-0418">Kinase</keyword>
<evidence type="ECO:0000256" key="7">
    <source>
        <dbReference type="ARBA" id="ARBA00022840"/>
    </source>
</evidence>
<reference evidence="11 12" key="1">
    <citation type="submission" date="2021-03" db="EMBL/GenBank/DDBJ databases">
        <title>Sequencing the genomes of 1000 actinobacteria strains.</title>
        <authorList>
            <person name="Klenk H.-P."/>
        </authorList>
    </citation>
    <scope>NUCLEOTIDE SEQUENCE [LARGE SCALE GENOMIC DNA]</scope>
    <source>
        <strain evidence="11 12">DSM 46670</strain>
    </source>
</reference>
<dbReference type="PANTHER" id="PTHR24421:SF10">
    <property type="entry name" value="NITRATE_NITRITE SENSOR PROTEIN NARQ"/>
    <property type="match status" value="1"/>
</dbReference>
<dbReference type="InterPro" id="IPR050482">
    <property type="entry name" value="Sensor_HK_TwoCompSys"/>
</dbReference>
<gene>
    <name evidence="11" type="ORF">JOF56_007056</name>
</gene>
<dbReference type="PANTHER" id="PTHR24421">
    <property type="entry name" value="NITRATE/NITRITE SENSOR PROTEIN NARX-RELATED"/>
    <property type="match status" value="1"/>
</dbReference>
<evidence type="ECO:0000259" key="10">
    <source>
        <dbReference type="Pfam" id="PF07730"/>
    </source>
</evidence>
<sequence length="228" mass="24615">MAIVKMAAQEHSQVEHVTRDDRVRIGQAIHDLIGHKLSVMVLHATALELAGGAAAERAAAIRETGCAAIAGLRDIVESLCDDSAIEPTVFSVRVAIDTLIEASRNAGLPVDYDFDERADGLDADLGEVVFCVVREALTNVHKHAGLVRTRTSVSMSRRRVRVEVVNHPPAAPSVMSIGGSRRGLRGMRKLVERHNGRLAYANTPDGGFRIRAELPVHSTDHVSERGAI</sequence>
<feature type="domain" description="Signal transduction histidine kinase subgroup 3 dimerisation and phosphoacceptor" evidence="10">
    <location>
        <begin position="22"/>
        <end position="79"/>
    </location>
</feature>
<evidence type="ECO:0000313" key="12">
    <source>
        <dbReference type="Proteomes" id="UP001519332"/>
    </source>
</evidence>
<dbReference type="Gene3D" id="3.30.565.10">
    <property type="entry name" value="Histidine kinase-like ATPase, C-terminal domain"/>
    <property type="match status" value="1"/>
</dbReference>
<dbReference type="RefSeq" id="WP_209643713.1">
    <property type="nucleotide sequence ID" value="NZ_JAGINW010000001.1"/>
</dbReference>
<keyword evidence="12" id="KW-1185">Reference proteome</keyword>
<keyword evidence="3" id="KW-0597">Phosphoprotein</keyword>
<keyword evidence="5" id="KW-0547">Nucleotide-binding</keyword>
<accession>A0ABS4TQI4</accession>
<dbReference type="InterPro" id="IPR011712">
    <property type="entry name" value="Sig_transdc_His_kin_sub3_dim/P"/>
</dbReference>
<dbReference type="EC" id="2.7.13.3" evidence="2"/>
<evidence type="ECO:0000256" key="5">
    <source>
        <dbReference type="ARBA" id="ARBA00022741"/>
    </source>
</evidence>
<evidence type="ECO:0000313" key="11">
    <source>
        <dbReference type="EMBL" id="MBP2326671.1"/>
    </source>
</evidence>
<dbReference type="InterPro" id="IPR036890">
    <property type="entry name" value="HATPase_C_sf"/>
</dbReference>
<keyword evidence="7" id="KW-0067">ATP-binding</keyword>
<dbReference type="EMBL" id="JAGINW010000001">
    <property type="protein sequence ID" value="MBP2326671.1"/>
    <property type="molecule type" value="Genomic_DNA"/>
</dbReference>
<evidence type="ECO:0000256" key="4">
    <source>
        <dbReference type="ARBA" id="ARBA00022679"/>
    </source>
</evidence>